<comment type="caution">
    <text evidence="3">The sequence shown here is derived from an EMBL/GenBank/DDBJ whole genome shotgun (WGS) entry which is preliminary data.</text>
</comment>
<evidence type="ECO:0000313" key="4">
    <source>
        <dbReference type="Proteomes" id="UP000006334"/>
    </source>
</evidence>
<dbReference type="eggNOG" id="COG0491">
    <property type="taxonomic scope" value="Bacteria"/>
</dbReference>
<evidence type="ECO:0000256" key="1">
    <source>
        <dbReference type="ARBA" id="ARBA00022723"/>
    </source>
</evidence>
<name>K6XQ85_9ALTE</name>
<reference evidence="3 4" key="1">
    <citation type="journal article" date="2017" name="Antonie Van Leeuwenhoek">
        <title>Rhizobium rhizosphaerae sp. nov., a novel species isolated from rice rhizosphere.</title>
        <authorList>
            <person name="Zhao J.J."/>
            <person name="Zhang J."/>
            <person name="Zhang R.J."/>
            <person name="Zhang C.W."/>
            <person name="Yin H.Q."/>
            <person name="Zhang X.X."/>
        </authorList>
    </citation>
    <scope>NUCLEOTIDE SEQUENCE [LARGE SCALE GENOMIC DNA]</scope>
    <source>
        <strain evidence="3 4">E3</strain>
    </source>
</reference>
<dbReference type="PANTHER" id="PTHR43084:SF1">
    <property type="entry name" value="PERSULFIDE DIOXYGENASE ETHE1, MITOCHONDRIAL"/>
    <property type="match status" value="1"/>
</dbReference>
<dbReference type="SMART" id="SM00849">
    <property type="entry name" value="Lactamase_B"/>
    <property type="match status" value="1"/>
</dbReference>
<dbReference type="GO" id="GO:0070813">
    <property type="term" value="P:hydrogen sulfide metabolic process"/>
    <property type="evidence" value="ECO:0007669"/>
    <property type="project" value="TreeGrafter"/>
</dbReference>
<evidence type="ECO:0000259" key="2">
    <source>
        <dbReference type="SMART" id="SM00849"/>
    </source>
</evidence>
<protein>
    <submittedName>
        <fullName evidence="3">Beta-lactamase hydrolase-like protein</fullName>
    </submittedName>
</protein>
<dbReference type="CDD" id="cd07724">
    <property type="entry name" value="POD-like_MBL-fold"/>
    <property type="match status" value="1"/>
</dbReference>
<organism evidence="3 4">
    <name type="scientific">Aliiglaciecola lipolytica E3</name>
    <dbReference type="NCBI Taxonomy" id="1127673"/>
    <lineage>
        <taxon>Bacteria</taxon>
        <taxon>Pseudomonadati</taxon>
        <taxon>Pseudomonadota</taxon>
        <taxon>Gammaproteobacteria</taxon>
        <taxon>Alteromonadales</taxon>
        <taxon>Alteromonadaceae</taxon>
        <taxon>Aliiglaciecola</taxon>
    </lineage>
</organism>
<dbReference type="STRING" id="1127673.GLIP_1180"/>
<dbReference type="EMBL" id="BAEN01000023">
    <property type="protein sequence ID" value="GAC13821.1"/>
    <property type="molecule type" value="Genomic_DNA"/>
</dbReference>
<proteinExistence type="predicted"/>
<sequence length="293" mass="32469">MSVTVTPFFHEQTGTASYIVVDITKRHAVIIDSVLDFEIGSGKISTQFAQKQLDFLKRHDFNLVCVLDTHAHADHLSAANFLKSQTGAYTVIGQGILNVQARFADKLNNHQVADGKFAGFDRLVSEGDIIEFGSSEVHFLHTPGHTDDSMSFVIENNVFVGDTLFMPDGGTARCDFPGGDAGLLWQSIEKIHALPDDTHIWVCHDYQPNGREVDVCTTVGKSKANNIHVGQQSNEQDFIELRNKRDATLAAPTLLYPSLQVNLWGGSLPKQENNGMKYIKIPLTVESKSWRDE</sequence>
<dbReference type="Proteomes" id="UP000006334">
    <property type="component" value="Unassembled WGS sequence"/>
</dbReference>
<dbReference type="InterPro" id="IPR001279">
    <property type="entry name" value="Metallo-B-lactamas"/>
</dbReference>
<dbReference type="InterPro" id="IPR051682">
    <property type="entry name" value="Mito_Persulfide_Diox"/>
</dbReference>
<dbReference type="OrthoDB" id="9784009at2"/>
<dbReference type="Gene3D" id="3.60.15.10">
    <property type="entry name" value="Ribonuclease Z/Hydroxyacylglutathione hydrolase-like"/>
    <property type="match status" value="1"/>
</dbReference>
<evidence type="ECO:0000313" key="3">
    <source>
        <dbReference type="EMBL" id="GAC13821.1"/>
    </source>
</evidence>
<accession>K6XQ85</accession>
<dbReference type="GO" id="GO:0016787">
    <property type="term" value="F:hydrolase activity"/>
    <property type="evidence" value="ECO:0007669"/>
    <property type="project" value="UniProtKB-KW"/>
</dbReference>
<keyword evidence="3" id="KW-0378">Hydrolase</keyword>
<dbReference type="PANTHER" id="PTHR43084">
    <property type="entry name" value="PERSULFIDE DIOXYGENASE ETHE1"/>
    <property type="match status" value="1"/>
</dbReference>
<dbReference type="RefSeq" id="WP_008843638.1">
    <property type="nucleotide sequence ID" value="NZ_BAEN01000023.1"/>
</dbReference>
<dbReference type="InterPro" id="IPR036866">
    <property type="entry name" value="RibonucZ/Hydroxyglut_hydro"/>
</dbReference>
<dbReference type="InterPro" id="IPR044528">
    <property type="entry name" value="POD-like_MBL-fold"/>
</dbReference>
<dbReference type="GO" id="GO:0050313">
    <property type="term" value="F:sulfur dioxygenase activity"/>
    <property type="evidence" value="ECO:0007669"/>
    <property type="project" value="InterPro"/>
</dbReference>
<dbReference type="GO" id="GO:0046872">
    <property type="term" value="F:metal ion binding"/>
    <property type="evidence" value="ECO:0007669"/>
    <property type="project" value="UniProtKB-KW"/>
</dbReference>
<dbReference type="GO" id="GO:0006749">
    <property type="term" value="P:glutathione metabolic process"/>
    <property type="evidence" value="ECO:0007669"/>
    <property type="project" value="InterPro"/>
</dbReference>
<feature type="domain" description="Metallo-beta-lactamase" evidence="2">
    <location>
        <begin position="14"/>
        <end position="204"/>
    </location>
</feature>
<keyword evidence="4" id="KW-1185">Reference proteome</keyword>
<keyword evidence="1" id="KW-0479">Metal-binding</keyword>
<gene>
    <name evidence="3" type="primary">blh</name>
    <name evidence="3" type="ORF">GLIP_1180</name>
</gene>
<dbReference type="AlphaFoldDB" id="K6XQ85"/>
<dbReference type="SUPFAM" id="SSF56281">
    <property type="entry name" value="Metallo-hydrolase/oxidoreductase"/>
    <property type="match status" value="1"/>
</dbReference>
<dbReference type="Pfam" id="PF00753">
    <property type="entry name" value="Lactamase_B"/>
    <property type="match status" value="1"/>
</dbReference>